<evidence type="ECO:0000259" key="2">
    <source>
        <dbReference type="Pfam" id="PF24042"/>
    </source>
</evidence>
<reference evidence="3 4" key="1">
    <citation type="submission" date="2018-06" db="EMBL/GenBank/DDBJ databases">
        <title>Natronomonas sp. F16-60 a new haloarchaeon isolated from a solar saltern of Isla Cristina, Huelva, Spain.</title>
        <authorList>
            <person name="Duran-Viseras A."/>
            <person name="Sanchez-Porro C."/>
            <person name="Ventosa A."/>
        </authorList>
    </citation>
    <scope>NUCLEOTIDE SEQUENCE [LARGE SCALE GENOMIC DNA]</scope>
    <source>
        <strain evidence="3 4">F16-60</strain>
    </source>
</reference>
<dbReference type="RefSeq" id="WP_144261779.1">
    <property type="nucleotide sequence ID" value="NZ_QMDX01000004.1"/>
</dbReference>
<name>A0A554NAB5_9EURY</name>
<dbReference type="InterPro" id="IPR055771">
    <property type="entry name" value="DUF7347"/>
</dbReference>
<comment type="caution">
    <text evidence="3">The sequence shown here is derived from an EMBL/GenBank/DDBJ whole genome shotgun (WGS) entry which is preliminary data.</text>
</comment>
<proteinExistence type="predicted"/>
<dbReference type="InParanoid" id="A0A554NAB5"/>
<sequence length="295" mass="32469">MTDGEERLAQPRDAFALLGHDLRLEILLALLSHWEAVETEPQRYSELMRAVGMEDSGKFNYHLDRLRGVYLRKTDDGYVPTASATALYRAVLAHRPTETPARTQLDPGIDCPNCGAALVGVYEREFFSLRCDPCDSVVGEFTYPLPKNSLAERTDREVLEAVYDRAREHIGLARRGQCPDCGGTTTRDVEVSAITETESPVRIDCDTCTWTVRTGFLLPFLTDARVLAALDGVGVAVEDCSPWELPEPTAMVTGADPVQVDLVVTAGEGEVTITIDNDLSVQETRTDCRASEQST</sequence>
<feature type="domain" description="DUF7347" evidence="1">
    <location>
        <begin position="11"/>
        <end position="91"/>
    </location>
</feature>
<dbReference type="OrthoDB" id="8482at2157"/>
<evidence type="ECO:0000313" key="4">
    <source>
        <dbReference type="Proteomes" id="UP000319894"/>
    </source>
</evidence>
<dbReference type="EMBL" id="QMDX01000004">
    <property type="protein sequence ID" value="TSD14331.1"/>
    <property type="molecule type" value="Genomic_DNA"/>
</dbReference>
<dbReference type="Pfam" id="PF24042">
    <property type="entry name" value="DUF7351"/>
    <property type="match status" value="1"/>
</dbReference>
<dbReference type="InterPro" id="IPR055775">
    <property type="entry name" value="DUF7351"/>
</dbReference>
<feature type="domain" description="DUF7351" evidence="2">
    <location>
        <begin position="110"/>
        <end position="281"/>
    </location>
</feature>
<evidence type="ECO:0000259" key="1">
    <source>
        <dbReference type="Pfam" id="PF24038"/>
    </source>
</evidence>
<accession>A0A554NAB5</accession>
<dbReference type="Pfam" id="PF24038">
    <property type="entry name" value="DUF7347"/>
    <property type="match status" value="1"/>
</dbReference>
<gene>
    <name evidence="3" type="ORF">DP107_08775</name>
</gene>
<protein>
    <submittedName>
        <fullName evidence="3">ArsR family transcriptional regulator</fullName>
    </submittedName>
</protein>
<keyword evidence="4" id="KW-1185">Reference proteome</keyword>
<dbReference type="AlphaFoldDB" id="A0A554NAB5"/>
<dbReference type="Proteomes" id="UP000319894">
    <property type="component" value="Unassembled WGS sequence"/>
</dbReference>
<evidence type="ECO:0000313" key="3">
    <source>
        <dbReference type="EMBL" id="TSD14331.1"/>
    </source>
</evidence>
<organism evidence="3 4">
    <name type="scientific">Haloglomus irregulare</name>
    <dbReference type="NCBI Taxonomy" id="2234134"/>
    <lineage>
        <taxon>Archaea</taxon>
        <taxon>Methanobacteriati</taxon>
        <taxon>Methanobacteriota</taxon>
        <taxon>Stenosarchaea group</taxon>
        <taxon>Halobacteria</taxon>
        <taxon>Halobacteriales</taxon>
        <taxon>Natronomonadaceae</taxon>
        <taxon>Haloglomus</taxon>
    </lineage>
</organism>